<dbReference type="SUPFAM" id="SSF48403">
    <property type="entry name" value="Ankyrin repeat"/>
    <property type="match status" value="1"/>
</dbReference>
<keyword evidence="4" id="KW-0732">Signal</keyword>
<dbReference type="STRING" id="1166073.SAMN05192530_11433"/>
<keyword evidence="2" id="KW-0040">ANK repeat</keyword>
<evidence type="ECO:0000313" key="6">
    <source>
        <dbReference type="Proteomes" id="UP000198793"/>
    </source>
</evidence>
<name>A0A1H0MJV4_9HYPH</name>
<accession>A0A1H0MJV4</accession>
<reference evidence="5 6" key="1">
    <citation type="submission" date="2016-10" db="EMBL/GenBank/DDBJ databases">
        <authorList>
            <person name="de Groot N.N."/>
        </authorList>
    </citation>
    <scope>NUCLEOTIDE SEQUENCE [LARGE SCALE GENOMIC DNA]</scope>
    <source>
        <strain evidence="6">L7-484,KACC 16230,DSM 25025</strain>
    </source>
</reference>
<feature type="chain" id="PRO_5011512798" evidence="4">
    <location>
        <begin position="28"/>
        <end position="314"/>
    </location>
</feature>
<feature type="signal peptide" evidence="4">
    <location>
        <begin position="1"/>
        <end position="27"/>
    </location>
</feature>
<evidence type="ECO:0000256" key="4">
    <source>
        <dbReference type="SAM" id="SignalP"/>
    </source>
</evidence>
<evidence type="ECO:0000256" key="2">
    <source>
        <dbReference type="ARBA" id="ARBA00023043"/>
    </source>
</evidence>
<protein>
    <submittedName>
        <fullName evidence="5">Uncharacterized protein</fullName>
    </submittedName>
</protein>
<evidence type="ECO:0000313" key="5">
    <source>
        <dbReference type="EMBL" id="SDO80641.1"/>
    </source>
</evidence>
<dbReference type="EMBL" id="FNIT01000014">
    <property type="protein sequence ID" value="SDO80641.1"/>
    <property type="molecule type" value="Genomic_DNA"/>
</dbReference>
<gene>
    <name evidence="5" type="ORF">SAMN05192530_11433</name>
</gene>
<dbReference type="PANTHER" id="PTHR24171">
    <property type="entry name" value="ANKYRIN REPEAT DOMAIN-CONTAINING PROTEIN 39-RELATED"/>
    <property type="match status" value="1"/>
</dbReference>
<sequence>MTSSPGTAPTRFVVLAAIIAVAVPALATGGAPAAAPACREADATTKPIRELVLEAATNGSAGRDMVSAVFAGDRARVHALAHRDPALLLTHVPPARYPDFRPDGQWGDLLSIAIIRCDAPMLEALLAASAAPDGAVPGLPLDTAVAAHDLTAMRLLLATGATPDPSGPNARWPLRTAARVADPAAAKLLIAFGARIDRVDGTDSTALQDAVDMDAMRVAEVLVEAGANPWAVGAGGALPAYGIGQPLRLTSPDEEAARMRLEASLRAAGTPWPAPNPGAVKAAIREGRWPPEALATAGATAPPPAVLQALGAPR</sequence>
<dbReference type="Gene3D" id="1.25.40.20">
    <property type="entry name" value="Ankyrin repeat-containing domain"/>
    <property type="match status" value="1"/>
</dbReference>
<dbReference type="InterPro" id="IPR036770">
    <property type="entry name" value="Ankyrin_rpt-contain_sf"/>
</dbReference>
<feature type="region of interest" description="Disordered" evidence="3">
    <location>
        <begin position="293"/>
        <end position="314"/>
    </location>
</feature>
<organism evidence="5 6">
    <name type="scientific">Aureimonas jatrophae</name>
    <dbReference type="NCBI Taxonomy" id="1166073"/>
    <lineage>
        <taxon>Bacteria</taxon>
        <taxon>Pseudomonadati</taxon>
        <taxon>Pseudomonadota</taxon>
        <taxon>Alphaproteobacteria</taxon>
        <taxon>Hyphomicrobiales</taxon>
        <taxon>Aurantimonadaceae</taxon>
        <taxon>Aureimonas</taxon>
    </lineage>
</organism>
<dbReference type="AlphaFoldDB" id="A0A1H0MJV4"/>
<proteinExistence type="predicted"/>
<dbReference type="RefSeq" id="WP_139184075.1">
    <property type="nucleotide sequence ID" value="NZ_FNIT01000014.1"/>
</dbReference>
<evidence type="ECO:0000256" key="1">
    <source>
        <dbReference type="ARBA" id="ARBA00022737"/>
    </source>
</evidence>
<evidence type="ECO:0000256" key="3">
    <source>
        <dbReference type="SAM" id="MobiDB-lite"/>
    </source>
</evidence>
<dbReference type="OrthoDB" id="7543799at2"/>
<keyword evidence="6" id="KW-1185">Reference proteome</keyword>
<keyword evidence="1" id="KW-0677">Repeat</keyword>
<dbReference type="Proteomes" id="UP000198793">
    <property type="component" value="Unassembled WGS sequence"/>
</dbReference>